<name>T1HHM4_RHOPR</name>
<dbReference type="RefSeq" id="XP_073983308.1">
    <property type="nucleotide sequence ID" value="XM_074127207.1"/>
</dbReference>
<organism evidence="2 3">
    <name type="scientific">Rhodnius prolixus</name>
    <name type="common">Triatomid bug</name>
    <dbReference type="NCBI Taxonomy" id="13249"/>
    <lineage>
        <taxon>Eukaryota</taxon>
        <taxon>Metazoa</taxon>
        <taxon>Ecdysozoa</taxon>
        <taxon>Arthropoda</taxon>
        <taxon>Hexapoda</taxon>
        <taxon>Insecta</taxon>
        <taxon>Pterygota</taxon>
        <taxon>Neoptera</taxon>
        <taxon>Paraneoptera</taxon>
        <taxon>Hemiptera</taxon>
        <taxon>Heteroptera</taxon>
        <taxon>Panheteroptera</taxon>
        <taxon>Cimicomorpha</taxon>
        <taxon>Reduviidae</taxon>
        <taxon>Triatominae</taxon>
        <taxon>Rhodnius</taxon>
    </lineage>
</organism>
<keyword evidence="3" id="KW-1185">Reference proteome</keyword>
<dbReference type="Pfam" id="PF02958">
    <property type="entry name" value="EcKL"/>
    <property type="match status" value="1"/>
</dbReference>
<dbReference type="EnsemblMetazoa" id="RPRC003547-RA">
    <property type="protein sequence ID" value="RPRC003547-PA"/>
    <property type="gene ID" value="RPRC003547"/>
</dbReference>
<dbReference type="SUPFAM" id="SSF56112">
    <property type="entry name" value="Protein kinase-like (PK-like)"/>
    <property type="match status" value="1"/>
</dbReference>
<sequence>MLRPNIIFIFALFVGYGSLVEIDKTWLENVLKHEDNTHKIEKVVTVTVSNVVENGTSPGSEEKRIKMDVLLHDGSKVKKSLILKALPSTPALHKQIDDSGIFKTEVLVYKNVLSKMEKFLNNLNDKSEPLWVRALDIKEYDQLLLEDAVGDLGYDTVNRWKGWDKDHAMLTMKALAKFHALAAVVNQEHHYGEHFKQSLLERNYDQLKDFFEVVYNNFATVIEEKWGPEWSEAAQKVRAVAPHVKERLKKIYLERDTILNTLNIGAPNINNIYFKYGISDLNHSEKPIAVRFSYFQLAFFNSPVHDVQYVLNTSPELEVMTHHRLNLLSEYYTSLIHYLRNFGFKGKEPGHDEFINEIKRTNFEGITTAIQILPYVFRKPTSPEEAEHYAVENSKSNSTVLDNSGMYTREFETIMKVLLKHAIETNVL</sequence>
<dbReference type="AlphaFoldDB" id="T1HHM4"/>
<dbReference type="InParanoid" id="T1HHM4"/>
<evidence type="ECO:0000313" key="3">
    <source>
        <dbReference type="Proteomes" id="UP000015103"/>
    </source>
</evidence>
<dbReference type="eggNOG" id="ENOG502RZD1">
    <property type="taxonomic scope" value="Eukaryota"/>
</dbReference>
<dbReference type="InterPro" id="IPR015897">
    <property type="entry name" value="CHK_kinase-like"/>
</dbReference>
<protein>
    <submittedName>
        <fullName evidence="2">CHK domain-containing protein</fullName>
    </submittedName>
</protein>
<evidence type="ECO:0000313" key="2">
    <source>
        <dbReference type="EnsemblMetazoa" id="RPRC003547-PA"/>
    </source>
</evidence>
<feature type="domain" description="CHK kinase-like" evidence="1">
    <location>
        <begin position="143"/>
        <end position="341"/>
    </location>
</feature>
<dbReference type="PANTHER" id="PTHR11012:SF56">
    <property type="entry name" value="CHK KINASE-LIKE DOMAIN-CONTAINING PROTEIN-RELATED"/>
    <property type="match status" value="1"/>
</dbReference>
<dbReference type="FunCoup" id="T1HHM4">
    <property type="interactions" value="20"/>
</dbReference>
<dbReference type="Proteomes" id="UP000015103">
    <property type="component" value="Unassembled WGS sequence"/>
</dbReference>
<accession>T1HHM4</accession>
<evidence type="ECO:0000259" key="1">
    <source>
        <dbReference type="SMART" id="SM00587"/>
    </source>
</evidence>
<dbReference type="SMART" id="SM00587">
    <property type="entry name" value="CHK"/>
    <property type="match status" value="1"/>
</dbReference>
<proteinExistence type="predicted"/>
<dbReference type="InterPro" id="IPR004119">
    <property type="entry name" value="EcKL"/>
</dbReference>
<dbReference type="PANTHER" id="PTHR11012">
    <property type="entry name" value="PROTEIN KINASE-LIKE DOMAIN-CONTAINING"/>
    <property type="match status" value="1"/>
</dbReference>
<dbReference type="VEuPathDB" id="VectorBase:RPRC003547"/>
<dbReference type="EMBL" id="ACPB03000327">
    <property type="status" value="NOT_ANNOTATED_CDS"/>
    <property type="molecule type" value="Genomic_DNA"/>
</dbReference>
<reference evidence="2" key="1">
    <citation type="submission" date="2015-05" db="UniProtKB">
        <authorList>
            <consortium name="EnsemblMetazoa"/>
        </authorList>
    </citation>
    <scope>IDENTIFICATION</scope>
</reference>
<dbReference type="GeneID" id="141453693"/>
<dbReference type="InterPro" id="IPR011009">
    <property type="entry name" value="Kinase-like_dom_sf"/>
</dbReference>
<dbReference type="OMA" id="EHYAVEN"/>
<dbReference type="HOGENOM" id="CLU_010718_1_0_1"/>